<comment type="similarity">
    <text evidence="3">Belongs to the glycosyl hydrolase 5 (cellulase A) family.</text>
</comment>
<evidence type="ECO:0000256" key="2">
    <source>
        <dbReference type="ARBA" id="ARBA00023295"/>
    </source>
</evidence>
<keyword evidence="2 3" id="KW-0326">Glycosidase</keyword>
<dbReference type="RefSeq" id="WP_220202739.1">
    <property type="nucleotide sequence ID" value="NZ_BNJK01000001.1"/>
</dbReference>
<dbReference type="InterPro" id="IPR001547">
    <property type="entry name" value="Glyco_hydro_5"/>
</dbReference>
<evidence type="ECO:0000313" key="5">
    <source>
        <dbReference type="EMBL" id="GHO91869.1"/>
    </source>
</evidence>
<feature type="domain" description="Glycoside hydrolase family 5" evidence="4">
    <location>
        <begin position="80"/>
        <end position="374"/>
    </location>
</feature>
<evidence type="ECO:0000259" key="4">
    <source>
        <dbReference type="Pfam" id="PF00150"/>
    </source>
</evidence>
<proteinExistence type="inferred from homology"/>
<dbReference type="SUPFAM" id="SSF51445">
    <property type="entry name" value="(Trans)glycosidases"/>
    <property type="match status" value="1"/>
</dbReference>
<name>A0A8J3MYB7_9CHLR</name>
<dbReference type="AlphaFoldDB" id="A0A8J3MYB7"/>
<evidence type="ECO:0000256" key="3">
    <source>
        <dbReference type="RuleBase" id="RU361153"/>
    </source>
</evidence>
<protein>
    <recommendedName>
        <fullName evidence="4">Glycoside hydrolase family 5 domain-containing protein</fullName>
    </recommendedName>
</protein>
<dbReference type="Gene3D" id="3.20.20.80">
    <property type="entry name" value="Glycosidases"/>
    <property type="match status" value="1"/>
</dbReference>
<evidence type="ECO:0000256" key="1">
    <source>
        <dbReference type="ARBA" id="ARBA00022801"/>
    </source>
</evidence>
<keyword evidence="6" id="KW-1185">Reference proteome</keyword>
<accession>A0A8J3MYB7</accession>
<evidence type="ECO:0000313" key="6">
    <source>
        <dbReference type="Proteomes" id="UP000597444"/>
    </source>
</evidence>
<dbReference type="InterPro" id="IPR017853">
    <property type="entry name" value="GH"/>
</dbReference>
<gene>
    <name evidence="5" type="ORF">KSF_019170</name>
</gene>
<sequence length="404" mass="45058">MNNRRLTVLLGIVLIVLVGAAGTTTYYLLMLATTLPFHNDRGTATQGGQSTPGKGCGVKQNSDGTYTFSWLHVSADGQIVDEKNCHVPLVGFNMGGLFIKDAGGKATLSKIQWYKQNFPMNIARVNFNSRWWDDDVYVPSAGMHYRTWLQKYVGWQKQVGNYVMLDKGPHFAEPPCDGNNIKICPNQDQGMRDYKANPNAETAQGLEDYIGYDIPALSDLAKLYANDPAILYDVWNEPTLKNLPIFYQDMNTLINTVRRQNPASLIIVYQRGYREIVSGEYHDYTQPNLVIDTHIYPNFNGTSPATGQSCHSPGKSGWTPQNSNLDTLVQFAHNHGHAFIINEWGGCYDAPEYHQLITSYAKTQGIGLVYFEAGNVLVNRNSNALTVNDNGRLVQQAYADILQA</sequence>
<dbReference type="EMBL" id="BNJK01000001">
    <property type="protein sequence ID" value="GHO91869.1"/>
    <property type="molecule type" value="Genomic_DNA"/>
</dbReference>
<keyword evidence="1 3" id="KW-0378">Hydrolase</keyword>
<dbReference type="Pfam" id="PF00150">
    <property type="entry name" value="Cellulase"/>
    <property type="match status" value="1"/>
</dbReference>
<dbReference type="Proteomes" id="UP000597444">
    <property type="component" value="Unassembled WGS sequence"/>
</dbReference>
<comment type="caution">
    <text evidence="5">The sequence shown here is derived from an EMBL/GenBank/DDBJ whole genome shotgun (WGS) entry which is preliminary data.</text>
</comment>
<organism evidence="5 6">
    <name type="scientific">Reticulibacter mediterranei</name>
    <dbReference type="NCBI Taxonomy" id="2778369"/>
    <lineage>
        <taxon>Bacteria</taxon>
        <taxon>Bacillati</taxon>
        <taxon>Chloroflexota</taxon>
        <taxon>Ktedonobacteria</taxon>
        <taxon>Ktedonobacterales</taxon>
        <taxon>Reticulibacteraceae</taxon>
        <taxon>Reticulibacter</taxon>
    </lineage>
</organism>
<dbReference type="GO" id="GO:0004553">
    <property type="term" value="F:hydrolase activity, hydrolyzing O-glycosyl compounds"/>
    <property type="evidence" value="ECO:0007669"/>
    <property type="project" value="InterPro"/>
</dbReference>
<reference evidence="5" key="1">
    <citation type="submission" date="2020-10" db="EMBL/GenBank/DDBJ databases">
        <title>Taxonomic study of unclassified bacteria belonging to the class Ktedonobacteria.</title>
        <authorList>
            <person name="Yabe S."/>
            <person name="Wang C.M."/>
            <person name="Zheng Y."/>
            <person name="Sakai Y."/>
            <person name="Cavaletti L."/>
            <person name="Monciardini P."/>
            <person name="Donadio S."/>
        </authorList>
    </citation>
    <scope>NUCLEOTIDE SEQUENCE</scope>
    <source>
        <strain evidence="5">ID150040</strain>
    </source>
</reference>
<dbReference type="GO" id="GO:0000272">
    <property type="term" value="P:polysaccharide catabolic process"/>
    <property type="evidence" value="ECO:0007669"/>
    <property type="project" value="InterPro"/>
</dbReference>